<accession>A0A178I0B2</accession>
<dbReference type="InterPro" id="IPR007346">
    <property type="entry name" value="Endonuclease-I"/>
</dbReference>
<evidence type="ECO:0000256" key="1">
    <source>
        <dbReference type="ARBA" id="ARBA00006429"/>
    </source>
</evidence>
<gene>
    <name evidence="5" type="ORF">A3840_08385</name>
</gene>
<sequence>MIRILLVTALFTVSAAAQDKATSDAFWEHVAPLTPALYCAADVAELRATEDLYSMEHVYPKSWMRQTLQCGSSRECDADPSFQIWAADMQNLMPAEKAMNQARGDRAFADLLPQDNWRGQACFRSRGMDVVGTVVTDGLVEPRDEDKGDIARILLYVHTVYGGLLPDGQLELAQRWSAADPTSPQECARQDAIERLQGTRNPYVVCP</sequence>
<organism evidence="5 6">
    <name type="scientific">Devosia elaeis</name>
    <dbReference type="NCBI Taxonomy" id="1770058"/>
    <lineage>
        <taxon>Bacteria</taxon>
        <taxon>Pseudomonadati</taxon>
        <taxon>Pseudomonadota</taxon>
        <taxon>Alphaproteobacteria</taxon>
        <taxon>Hyphomicrobiales</taxon>
        <taxon>Devosiaceae</taxon>
        <taxon>Devosia</taxon>
    </lineage>
</organism>
<reference evidence="5 6" key="1">
    <citation type="submission" date="2016-03" db="EMBL/GenBank/DDBJ databases">
        <title>Genome sequencing of Devosia sp. S37.</title>
        <authorList>
            <person name="Mohd Nor M."/>
        </authorList>
    </citation>
    <scope>NUCLEOTIDE SEQUENCE [LARGE SCALE GENOMIC DNA]</scope>
    <source>
        <strain evidence="5 6">S37</strain>
    </source>
</reference>
<evidence type="ECO:0008006" key="7">
    <source>
        <dbReference type="Google" id="ProtNLM"/>
    </source>
</evidence>
<evidence type="ECO:0000313" key="5">
    <source>
        <dbReference type="EMBL" id="OAM77754.1"/>
    </source>
</evidence>
<keyword evidence="2" id="KW-0540">Nuclease</keyword>
<dbReference type="Proteomes" id="UP000078389">
    <property type="component" value="Unassembled WGS sequence"/>
</dbReference>
<evidence type="ECO:0000256" key="4">
    <source>
        <dbReference type="SAM" id="SignalP"/>
    </source>
</evidence>
<name>A0A178I0B2_9HYPH</name>
<feature type="chain" id="PRO_5008088336" description="Endonuclease I" evidence="4">
    <location>
        <begin position="18"/>
        <end position="207"/>
    </location>
</feature>
<dbReference type="AlphaFoldDB" id="A0A178I0B2"/>
<dbReference type="InterPro" id="IPR044925">
    <property type="entry name" value="His-Me_finger_sf"/>
</dbReference>
<keyword evidence="4" id="KW-0732">Signal</keyword>
<evidence type="ECO:0000256" key="3">
    <source>
        <dbReference type="ARBA" id="ARBA00022801"/>
    </source>
</evidence>
<feature type="signal peptide" evidence="4">
    <location>
        <begin position="1"/>
        <end position="17"/>
    </location>
</feature>
<dbReference type="RefSeq" id="WP_067454773.1">
    <property type="nucleotide sequence ID" value="NZ_LVVY01000077.1"/>
</dbReference>
<dbReference type="EMBL" id="LVVY01000077">
    <property type="protein sequence ID" value="OAM77754.1"/>
    <property type="molecule type" value="Genomic_DNA"/>
</dbReference>
<keyword evidence="6" id="KW-1185">Reference proteome</keyword>
<evidence type="ECO:0000256" key="2">
    <source>
        <dbReference type="ARBA" id="ARBA00022722"/>
    </source>
</evidence>
<comment type="similarity">
    <text evidence="1">Belongs to the EndA/NucM nuclease family.</text>
</comment>
<dbReference type="OrthoDB" id="9800417at2"/>
<dbReference type="PANTHER" id="PTHR33607:SF2">
    <property type="entry name" value="ENDONUCLEASE-1"/>
    <property type="match status" value="1"/>
</dbReference>
<dbReference type="GO" id="GO:0004518">
    <property type="term" value="F:nuclease activity"/>
    <property type="evidence" value="ECO:0007669"/>
    <property type="project" value="UniProtKB-KW"/>
</dbReference>
<protein>
    <recommendedName>
        <fullName evidence="7">Endonuclease I</fullName>
    </recommendedName>
</protein>
<proteinExistence type="inferred from homology"/>
<comment type="caution">
    <text evidence="5">The sequence shown here is derived from an EMBL/GenBank/DDBJ whole genome shotgun (WGS) entry which is preliminary data.</text>
</comment>
<dbReference type="GO" id="GO:0016787">
    <property type="term" value="F:hydrolase activity"/>
    <property type="evidence" value="ECO:0007669"/>
    <property type="project" value="UniProtKB-KW"/>
</dbReference>
<dbReference type="Pfam" id="PF04231">
    <property type="entry name" value="Endonuclease_1"/>
    <property type="match status" value="1"/>
</dbReference>
<keyword evidence="3" id="KW-0378">Hydrolase</keyword>
<dbReference type="SUPFAM" id="SSF54060">
    <property type="entry name" value="His-Me finger endonucleases"/>
    <property type="match status" value="1"/>
</dbReference>
<evidence type="ECO:0000313" key="6">
    <source>
        <dbReference type="Proteomes" id="UP000078389"/>
    </source>
</evidence>
<dbReference type="PANTHER" id="PTHR33607">
    <property type="entry name" value="ENDONUCLEASE-1"/>
    <property type="match status" value="1"/>
</dbReference>